<dbReference type="SMART" id="SM00109">
    <property type="entry name" value="C1"/>
    <property type="match status" value="2"/>
</dbReference>
<evidence type="ECO:0000256" key="2">
    <source>
        <dbReference type="ARBA" id="ARBA00022737"/>
    </source>
</evidence>
<dbReference type="Gene3D" id="3.30.60.90">
    <property type="match status" value="1"/>
</dbReference>
<dbReference type="AlphaFoldDB" id="A0A2I4H9E2"/>
<dbReference type="KEGG" id="jre:109014724"/>
<dbReference type="InterPro" id="IPR043145">
    <property type="entry name" value="Znf_ZZ_sf"/>
</dbReference>
<dbReference type="InterPro" id="IPR053192">
    <property type="entry name" value="Vacuole_Formation_Reg"/>
</dbReference>
<dbReference type="InterPro" id="IPR046349">
    <property type="entry name" value="C1-like_sf"/>
</dbReference>
<dbReference type="Gramene" id="Jr11_02290_p1">
    <property type="protein sequence ID" value="cds.Jr11_02290_p1"/>
    <property type="gene ID" value="Jr11_02290"/>
</dbReference>
<dbReference type="InterPro" id="IPR004146">
    <property type="entry name" value="DC1"/>
</dbReference>
<organism evidence="5 6">
    <name type="scientific">Juglans regia</name>
    <name type="common">English walnut</name>
    <dbReference type="NCBI Taxonomy" id="51240"/>
    <lineage>
        <taxon>Eukaryota</taxon>
        <taxon>Viridiplantae</taxon>
        <taxon>Streptophyta</taxon>
        <taxon>Embryophyta</taxon>
        <taxon>Tracheophyta</taxon>
        <taxon>Spermatophyta</taxon>
        <taxon>Magnoliopsida</taxon>
        <taxon>eudicotyledons</taxon>
        <taxon>Gunneridae</taxon>
        <taxon>Pentapetalae</taxon>
        <taxon>rosids</taxon>
        <taxon>fabids</taxon>
        <taxon>Fagales</taxon>
        <taxon>Juglandaceae</taxon>
        <taxon>Juglans</taxon>
    </lineage>
</organism>
<evidence type="ECO:0000313" key="6">
    <source>
        <dbReference type="RefSeq" id="XP_018852766.2"/>
    </source>
</evidence>
<reference evidence="6" key="1">
    <citation type="submission" date="2025-08" db="UniProtKB">
        <authorList>
            <consortium name="RefSeq"/>
        </authorList>
    </citation>
    <scope>IDENTIFICATION</scope>
    <source>
        <tissue evidence="6">Leaves</tissue>
    </source>
</reference>
<dbReference type="Pfam" id="PF03107">
    <property type="entry name" value="C1_2"/>
    <property type="match status" value="4"/>
</dbReference>
<dbReference type="GO" id="GO:0008270">
    <property type="term" value="F:zinc ion binding"/>
    <property type="evidence" value="ECO:0007669"/>
    <property type="project" value="UniProtKB-KW"/>
</dbReference>
<dbReference type="Proteomes" id="UP000235220">
    <property type="component" value="Chromosome 11"/>
</dbReference>
<keyword evidence="2" id="KW-0677">Repeat</keyword>
<dbReference type="PANTHER" id="PTHR32410:SF163">
    <property type="entry name" value="DC1 DOMAIN-CONTAINING PROTEIN"/>
    <property type="match status" value="1"/>
</dbReference>
<dbReference type="RefSeq" id="XP_018852766.2">
    <property type="nucleotide sequence ID" value="XM_018997221.2"/>
</dbReference>
<protein>
    <submittedName>
        <fullName evidence="6">Uncharacterized protein LOC109014724</fullName>
    </submittedName>
</protein>
<keyword evidence="4" id="KW-0862">Zinc</keyword>
<name>A0A2I4H9E2_JUGRE</name>
<dbReference type="SUPFAM" id="SSF57889">
    <property type="entry name" value="Cysteine-rich domain"/>
    <property type="match status" value="2"/>
</dbReference>
<dbReference type="GeneID" id="109014724"/>
<evidence type="ECO:0000256" key="1">
    <source>
        <dbReference type="ARBA" id="ARBA00022723"/>
    </source>
</evidence>
<dbReference type="PANTHER" id="PTHR32410">
    <property type="entry name" value="CYSTEINE/HISTIDINE-RICH C1 DOMAIN FAMILY PROTEIN"/>
    <property type="match status" value="1"/>
</dbReference>
<keyword evidence="3" id="KW-0863">Zinc-finger</keyword>
<dbReference type="OrthoDB" id="1884766at2759"/>
<sequence length="345" mass="40115">MEIQHFSHHHPLTLVLINEVEYNRCKICWEKLATNSDHYGCKECGFYIHKSCAEYPHELQHPSHPKHLLLLELNDLEPCANCNSYMFEFKYKCSHCHEFYLCPECAFLPLTKKAENHDHPLNLMQKLLPFTCDHCLKKGNSMPYFCSTCSYMIHSKCTSLPLIVQSSTIQVEIHNHPLTLVQRFLISLTCDACGNEIENTFYFCATCSFVAHLNCAHSPSMVKVIRHKHTLSLTYSLPADQSKCRVLCQICDKTVDTNYWLYSCSSHDFVAHLHCATREEERDKTFVPNSKEDHRDKSIDLLPYIVKKTKSEGEGTEIHTEIKHFSHDHDLKLTDELRDKKHNEQ</sequence>
<accession>A0A2I4H9E2</accession>
<keyword evidence="5" id="KW-1185">Reference proteome</keyword>
<dbReference type="InterPro" id="IPR002219">
    <property type="entry name" value="PKC_DAG/PE"/>
</dbReference>
<evidence type="ECO:0000256" key="4">
    <source>
        <dbReference type="ARBA" id="ARBA00022833"/>
    </source>
</evidence>
<keyword evidence="1" id="KW-0479">Metal-binding</keyword>
<evidence type="ECO:0000313" key="5">
    <source>
        <dbReference type="Proteomes" id="UP000235220"/>
    </source>
</evidence>
<gene>
    <name evidence="6" type="primary">LOC109014724</name>
</gene>
<proteinExistence type="predicted"/>
<evidence type="ECO:0000256" key="3">
    <source>
        <dbReference type="ARBA" id="ARBA00022771"/>
    </source>
</evidence>